<sequence length="117" mass="13613">MSEITDFESYMRALADHKFCVAPPGRGIDTHRCWEALMVGTIPILLHTPLDSMFDGLPVVFTDDYATVTKEWLAARYEELQERPDETFDWARLHADHWVKSIQQEASSQREAKRRTM</sequence>
<proteinExistence type="predicted"/>
<accession>A0A0M0JSI5</accession>
<protein>
    <submittedName>
        <fullName evidence="1">Exostosin</fullName>
    </submittedName>
</protein>
<reference evidence="2" key="1">
    <citation type="journal article" date="2015" name="PLoS Genet.">
        <title>Genome Sequence and Transcriptome Analyses of Chrysochromulina tobin: Metabolic Tools for Enhanced Algal Fitness in the Prominent Order Prymnesiales (Haptophyceae).</title>
        <authorList>
            <person name="Hovde B.T."/>
            <person name="Deodato C.R."/>
            <person name="Hunsperger H.M."/>
            <person name="Ryken S.A."/>
            <person name="Yost W."/>
            <person name="Jha R.K."/>
            <person name="Patterson J."/>
            <person name="Monnat R.J. Jr."/>
            <person name="Barlow S.B."/>
            <person name="Starkenburg S.R."/>
            <person name="Cattolico R.A."/>
        </authorList>
    </citation>
    <scope>NUCLEOTIDE SEQUENCE</scope>
    <source>
        <strain evidence="2">CCMP291</strain>
    </source>
</reference>
<keyword evidence="2" id="KW-1185">Reference proteome</keyword>
<dbReference type="EMBL" id="JWZX01002391">
    <property type="protein sequence ID" value="KOO29601.1"/>
    <property type="molecule type" value="Genomic_DNA"/>
</dbReference>
<comment type="caution">
    <text evidence="1">The sequence shown here is derived from an EMBL/GenBank/DDBJ whole genome shotgun (WGS) entry which is preliminary data.</text>
</comment>
<organism evidence="1 2">
    <name type="scientific">Chrysochromulina tobinii</name>
    <dbReference type="NCBI Taxonomy" id="1460289"/>
    <lineage>
        <taxon>Eukaryota</taxon>
        <taxon>Haptista</taxon>
        <taxon>Haptophyta</taxon>
        <taxon>Prymnesiophyceae</taxon>
        <taxon>Prymnesiales</taxon>
        <taxon>Chrysochromulinaceae</taxon>
        <taxon>Chrysochromulina</taxon>
    </lineage>
</organism>
<evidence type="ECO:0000313" key="2">
    <source>
        <dbReference type="Proteomes" id="UP000037460"/>
    </source>
</evidence>
<dbReference type="AlphaFoldDB" id="A0A0M0JSI5"/>
<name>A0A0M0JSI5_9EUKA</name>
<dbReference type="Proteomes" id="UP000037460">
    <property type="component" value="Unassembled WGS sequence"/>
</dbReference>
<dbReference type="OrthoDB" id="446027at2759"/>
<gene>
    <name evidence="1" type="ORF">Ctob_006727</name>
</gene>
<evidence type="ECO:0000313" key="1">
    <source>
        <dbReference type="EMBL" id="KOO29601.1"/>
    </source>
</evidence>